<protein>
    <recommendedName>
        <fullName evidence="1">diguanylate cyclase</fullName>
        <ecNumber evidence="1">2.7.7.65</ecNumber>
    </recommendedName>
</protein>
<dbReference type="Proteomes" id="UP000001887">
    <property type="component" value="Chromosome"/>
</dbReference>
<reference evidence="5 6" key="1">
    <citation type="journal article" date="2009" name="Stand. Genomic Sci.">
        <title>Complete genome sequence of Pirellula staleyi type strain (ATCC 27377).</title>
        <authorList>
            <person name="Clum A."/>
            <person name="Tindall B.J."/>
            <person name="Sikorski J."/>
            <person name="Ivanova N."/>
            <person name="Mavrommatis K."/>
            <person name="Lucas S."/>
            <person name="Glavina del Rio T."/>
            <person name="Nolan M."/>
            <person name="Chen F."/>
            <person name="Tice H."/>
            <person name="Pitluck S."/>
            <person name="Cheng J.F."/>
            <person name="Chertkov O."/>
            <person name="Brettin T."/>
            <person name="Han C."/>
            <person name="Detter J.C."/>
            <person name="Kuske C."/>
            <person name="Bruce D."/>
            <person name="Goodwin L."/>
            <person name="Ovchinikova G."/>
            <person name="Pati A."/>
            <person name="Mikhailova N."/>
            <person name="Chen A."/>
            <person name="Palaniappan K."/>
            <person name="Land M."/>
            <person name="Hauser L."/>
            <person name="Chang Y.J."/>
            <person name="Jeffries C.D."/>
            <person name="Chain P."/>
            <person name="Rohde M."/>
            <person name="Goker M."/>
            <person name="Bristow J."/>
            <person name="Eisen J.A."/>
            <person name="Markowitz V."/>
            <person name="Hugenholtz P."/>
            <person name="Kyrpides N.C."/>
            <person name="Klenk H.P."/>
            <person name="Lapidus A."/>
        </authorList>
    </citation>
    <scope>NUCLEOTIDE SEQUENCE [LARGE SCALE GENOMIC DNA]</scope>
    <source>
        <strain evidence="6">ATCC 27377 / DSM 6068 / ICPB 4128</strain>
    </source>
</reference>
<dbReference type="GO" id="GO:0005886">
    <property type="term" value="C:plasma membrane"/>
    <property type="evidence" value="ECO:0007669"/>
    <property type="project" value="TreeGrafter"/>
</dbReference>
<name>D2R0A0_PIRSD</name>
<dbReference type="InterPro" id="IPR029787">
    <property type="entry name" value="Nucleotide_cyclase"/>
</dbReference>
<dbReference type="FunFam" id="3.30.70.270:FF:000001">
    <property type="entry name" value="Diguanylate cyclase domain protein"/>
    <property type="match status" value="1"/>
</dbReference>
<dbReference type="STRING" id="530564.Psta_0071"/>
<dbReference type="GO" id="GO:0052621">
    <property type="term" value="F:diguanylate cyclase activity"/>
    <property type="evidence" value="ECO:0007669"/>
    <property type="project" value="UniProtKB-EC"/>
</dbReference>
<comment type="catalytic activity">
    <reaction evidence="2">
        <text>2 GTP = 3',3'-c-di-GMP + 2 diphosphate</text>
        <dbReference type="Rhea" id="RHEA:24898"/>
        <dbReference type="ChEBI" id="CHEBI:33019"/>
        <dbReference type="ChEBI" id="CHEBI:37565"/>
        <dbReference type="ChEBI" id="CHEBI:58805"/>
        <dbReference type="EC" id="2.7.7.65"/>
    </reaction>
</comment>
<sequence precursor="true">MSPLVANVVPGFFSGVAFASLLLCLGLAIGIYLGRRMPSAVKSALDPQLMIELMAGMMRLTSGVASDVSQYRAVIERFAKGMSDSKTTPAVPADLVTHVMQANEQLQEKLTIAESTLARQASEINQIMNEARTDALTGLANRRAFDDEFARRLSQWKRHGTALMLVLVDVDHFKPVNDQYGHQAGDAVLKQLGKLLSAAVRDTDLVARYGGEEFAILLVDSGIEGGAITIARIQQAIASSTFRHEGVALRITASFGLAQPSASDDQKQLIARADEALYAAKHGGRNCGYFHTGTSVVPLIARTMVTSTSDTEVIENDLKSLEKQVSRAVAPSPAGFDNVCADLRRKLSEVTK</sequence>
<gene>
    <name evidence="5" type="ordered locus">Psta_0071</name>
</gene>
<dbReference type="InterPro" id="IPR050469">
    <property type="entry name" value="Diguanylate_Cyclase"/>
</dbReference>
<dbReference type="GO" id="GO:0043709">
    <property type="term" value="P:cell adhesion involved in single-species biofilm formation"/>
    <property type="evidence" value="ECO:0007669"/>
    <property type="project" value="TreeGrafter"/>
</dbReference>
<dbReference type="CDD" id="cd01949">
    <property type="entry name" value="GGDEF"/>
    <property type="match status" value="1"/>
</dbReference>
<dbReference type="eggNOG" id="COG3706">
    <property type="taxonomic scope" value="Bacteria"/>
</dbReference>
<keyword evidence="3" id="KW-0812">Transmembrane</keyword>
<dbReference type="SMART" id="SM00267">
    <property type="entry name" value="GGDEF"/>
    <property type="match status" value="1"/>
</dbReference>
<dbReference type="PANTHER" id="PTHR45138:SF9">
    <property type="entry name" value="DIGUANYLATE CYCLASE DGCM-RELATED"/>
    <property type="match status" value="1"/>
</dbReference>
<keyword evidence="6" id="KW-1185">Reference proteome</keyword>
<dbReference type="AlphaFoldDB" id="D2R0A0"/>
<dbReference type="InterPro" id="IPR000160">
    <property type="entry name" value="GGDEF_dom"/>
</dbReference>
<evidence type="ECO:0000256" key="1">
    <source>
        <dbReference type="ARBA" id="ARBA00012528"/>
    </source>
</evidence>
<keyword evidence="3" id="KW-1133">Transmembrane helix</keyword>
<evidence type="ECO:0000313" key="5">
    <source>
        <dbReference type="EMBL" id="ADB14768.1"/>
    </source>
</evidence>
<keyword evidence="3" id="KW-0472">Membrane</keyword>
<evidence type="ECO:0000256" key="3">
    <source>
        <dbReference type="SAM" id="Phobius"/>
    </source>
</evidence>
<organism evidence="5 6">
    <name type="scientific">Pirellula staleyi (strain ATCC 27377 / DSM 6068 / ICPB 4128)</name>
    <name type="common">Pirella staleyi</name>
    <dbReference type="NCBI Taxonomy" id="530564"/>
    <lineage>
        <taxon>Bacteria</taxon>
        <taxon>Pseudomonadati</taxon>
        <taxon>Planctomycetota</taxon>
        <taxon>Planctomycetia</taxon>
        <taxon>Pirellulales</taxon>
        <taxon>Pirellulaceae</taxon>
        <taxon>Pirellula</taxon>
    </lineage>
</organism>
<accession>D2R0A0</accession>
<dbReference type="HOGENOM" id="CLU_862981_0_0_0"/>
<feature type="domain" description="GGDEF" evidence="4">
    <location>
        <begin position="161"/>
        <end position="293"/>
    </location>
</feature>
<dbReference type="PROSITE" id="PS50887">
    <property type="entry name" value="GGDEF"/>
    <property type="match status" value="1"/>
</dbReference>
<dbReference type="PANTHER" id="PTHR45138">
    <property type="entry name" value="REGULATORY COMPONENTS OF SENSORY TRANSDUCTION SYSTEM"/>
    <property type="match status" value="1"/>
</dbReference>
<feature type="transmembrane region" description="Helical" evidence="3">
    <location>
        <begin position="12"/>
        <end position="33"/>
    </location>
</feature>
<proteinExistence type="predicted"/>
<dbReference type="NCBIfam" id="TIGR00254">
    <property type="entry name" value="GGDEF"/>
    <property type="match status" value="1"/>
</dbReference>
<dbReference type="KEGG" id="psl:Psta_0071"/>
<evidence type="ECO:0000313" key="6">
    <source>
        <dbReference type="Proteomes" id="UP000001887"/>
    </source>
</evidence>
<dbReference type="InterPro" id="IPR043128">
    <property type="entry name" value="Rev_trsase/Diguanyl_cyclase"/>
</dbReference>
<dbReference type="SUPFAM" id="SSF55073">
    <property type="entry name" value="Nucleotide cyclase"/>
    <property type="match status" value="1"/>
</dbReference>
<evidence type="ECO:0000259" key="4">
    <source>
        <dbReference type="PROSITE" id="PS50887"/>
    </source>
</evidence>
<dbReference type="GO" id="GO:1902201">
    <property type="term" value="P:negative regulation of bacterial-type flagellum-dependent cell motility"/>
    <property type="evidence" value="ECO:0007669"/>
    <property type="project" value="TreeGrafter"/>
</dbReference>
<dbReference type="EC" id="2.7.7.65" evidence="1"/>
<dbReference type="EMBL" id="CP001848">
    <property type="protein sequence ID" value="ADB14768.1"/>
    <property type="molecule type" value="Genomic_DNA"/>
</dbReference>
<dbReference type="Gene3D" id="3.30.70.270">
    <property type="match status" value="1"/>
</dbReference>
<dbReference type="Pfam" id="PF00990">
    <property type="entry name" value="GGDEF"/>
    <property type="match status" value="1"/>
</dbReference>
<evidence type="ECO:0000256" key="2">
    <source>
        <dbReference type="ARBA" id="ARBA00034247"/>
    </source>
</evidence>
<dbReference type="OrthoDB" id="243535at2"/>